<sequence>MKAIRYHRHGDAETLQLDDVERPVPGAEQVLVRVAGTSFNPVDATIRAGYLRQVFPVDLPYTPGIDVAGIVAELGEGVTGFEAGDRVVGLLPMTQPGAAAEYVLAPADSLAAAPTAVPLADAAALPATGLTAWQAVHEHAGVKPGQRVLVTGAGGSVGGYAVQLAAEAGATVVAAAGERNADRVRGYGAAVAGRTADEASGPFDVVLNFAPVPPEAMPALTALVTDGGVLISTTASPVADEARGVRASNMYVRADAGQLAGLVDRVNAGKLHLHVADRVPLAELPEVHARSDAGTLPGKTVITV</sequence>
<accession>A0A917U841</accession>
<dbReference type="RefSeq" id="WP_190255174.1">
    <property type="nucleotide sequence ID" value="NZ_BMPI01000052.1"/>
</dbReference>
<evidence type="ECO:0000313" key="3">
    <source>
        <dbReference type="Proteomes" id="UP000642070"/>
    </source>
</evidence>
<dbReference type="InterPro" id="IPR013154">
    <property type="entry name" value="ADH-like_N"/>
</dbReference>
<dbReference type="AlphaFoldDB" id="A0A917U841"/>
<feature type="domain" description="Enoyl reductase (ER)" evidence="1">
    <location>
        <begin position="10"/>
        <end position="302"/>
    </location>
</feature>
<dbReference type="GO" id="GO:0016491">
    <property type="term" value="F:oxidoreductase activity"/>
    <property type="evidence" value="ECO:0007669"/>
    <property type="project" value="InterPro"/>
</dbReference>
<evidence type="ECO:0000259" key="1">
    <source>
        <dbReference type="SMART" id="SM00829"/>
    </source>
</evidence>
<dbReference type="SUPFAM" id="SSF50129">
    <property type="entry name" value="GroES-like"/>
    <property type="match status" value="1"/>
</dbReference>
<dbReference type="Pfam" id="PF13602">
    <property type="entry name" value="ADH_zinc_N_2"/>
    <property type="match status" value="1"/>
</dbReference>
<keyword evidence="3" id="KW-1185">Reference proteome</keyword>
<dbReference type="InterPro" id="IPR052733">
    <property type="entry name" value="Chloroplast_QOR"/>
</dbReference>
<dbReference type="SMART" id="SM00829">
    <property type="entry name" value="PKS_ER"/>
    <property type="match status" value="1"/>
</dbReference>
<reference evidence="2" key="2">
    <citation type="submission" date="2020-09" db="EMBL/GenBank/DDBJ databases">
        <authorList>
            <person name="Sun Q."/>
            <person name="Ohkuma M."/>
        </authorList>
    </citation>
    <scope>NUCLEOTIDE SEQUENCE</scope>
    <source>
        <strain evidence="2">JCM 19831</strain>
    </source>
</reference>
<dbReference type="InterPro" id="IPR011032">
    <property type="entry name" value="GroES-like_sf"/>
</dbReference>
<dbReference type="PANTHER" id="PTHR44013">
    <property type="entry name" value="ZINC-TYPE ALCOHOL DEHYDROGENASE-LIKE PROTEIN C16A3.02C"/>
    <property type="match status" value="1"/>
</dbReference>
<dbReference type="Proteomes" id="UP000642070">
    <property type="component" value="Unassembled WGS sequence"/>
</dbReference>
<dbReference type="Gene3D" id="3.40.50.720">
    <property type="entry name" value="NAD(P)-binding Rossmann-like Domain"/>
    <property type="match status" value="1"/>
</dbReference>
<name>A0A917U841_9ACTN</name>
<organism evidence="2 3">
    <name type="scientific">Dactylosporangium sucinum</name>
    <dbReference type="NCBI Taxonomy" id="1424081"/>
    <lineage>
        <taxon>Bacteria</taxon>
        <taxon>Bacillati</taxon>
        <taxon>Actinomycetota</taxon>
        <taxon>Actinomycetes</taxon>
        <taxon>Micromonosporales</taxon>
        <taxon>Micromonosporaceae</taxon>
        <taxon>Dactylosporangium</taxon>
    </lineage>
</organism>
<proteinExistence type="predicted"/>
<gene>
    <name evidence="2" type="ORF">GCM10007977_078990</name>
</gene>
<dbReference type="InterPro" id="IPR020843">
    <property type="entry name" value="ER"/>
</dbReference>
<comment type="caution">
    <text evidence="2">The sequence shown here is derived from an EMBL/GenBank/DDBJ whole genome shotgun (WGS) entry which is preliminary data.</text>
</comment>
<evidence type="ECO:0000313" key="2">
    <source>
        <dbReference type="EMBL" id="GGM65590.1"/>
    </source>
</evidence>
<dbReference type="InterPro" id="IPR036291">
    <property type="entry name" value="NAD(P)-bd_dom_sf"/>
</dbReference>
<dbReference type="CDD" id="cd05289">
    <property type="entry name" value="MDR_like_2"/>
    <property type="match status" value="1"/>
</dbReference>
<reference evidence="2" key="1">
    <citation type="journal article" date="2014" name="Int. J. Syst. Evol. Microbiol.">
        <title>Complete genome sequence of Corynebacterium casei LMG S-19264T (=DSM 44701T), isolated from a smear-ripened cheese.</title>
        <authorList>
            <consortium name="US DOE Joint Genome Institute (JGI-PGF)"/>
            <person name="Walter F."/>
            <person name="Albersmeier A."/>
            <person name="Kalinowski J."/>
            <person name="Ruckert C."/>
        </authorList>
    </citation>
    <scope>NUCLEOTIDE SEQUENCE</scope>
    <source>
        <strain evidence="2">JCM 19831</strain>
    </source>
</reference>
<protein>
    <submittedName>
        <fullName evidence="2">NADPH:quinone reductase</fullName>
    </submittedName>
</protein>
<dbReference type="PANTHER" id="PTHR44013:SF1">
    <property type="entry name" value="ZINC-TYPE ALCOHOL DEHYDROGENASE-LIKE PROTEIN C16A3.02C"/>
    <property type="match status" value="1"/>
</dbReference>
<dbReference type="Gene3D" id="3.90.180.10">
    <property type="entry name" value="Medium-chain alcohol dehydrogenases, catalytic domain"/>
    <property type="match status" value="1"/>
</dbReference>
<dbReference type="SUPFAM" id="SSF51735">
    <property type="entry name" value="NAD(P)-binding Rossmann-fold domains"/>
    <property type="match status" value="1"/>
</dbReference>
<dbReference type="EMBL" id="BMPI01000052">
    <property type="protein sequence ID" value="GGM65590.1"/>
    <property type="molecule type" value="Genomic_DNA"/>
</dbReference>
<dbReference type="Pfam" id="PF08240">
    <property type="entry name" value="ADH_N"/>
    <property type="match status" value="1"/>
</dbReference>